<dbReference type="InterPro" id="IPR004401">
    <property type="entry name" value="YbaB/EbfC"/>
</dbReference>
<dbReference type="RefSeq" id="WP_184478444.1">
    <property type="nucleotide sequence ID" value="NZ_JACHIV010000001.1"/>
</dbReference>
<sequence length="153" mass="16428">MNGDVLDPDAARERLAAWRERAEQVAANTQAMSERINEVKVSASDPQGLAEVTVDSTGSLVDLRLTDEIKRKAPAVVARAVMTALGLARNQAADRSQEIVTDTLGADSAAGREIAQRLGDRLRSGPAAEEPATPARRPPDDDEDYDVTSDFRS</sequence>
<evidence type="ECO:0000313" key="2">
    <source>
        <dbReference type="EMBL" id="MBB5068749.1"/>
    </source>
</evidence>
<comment type="caution">
    <text evidence="2">The sequence shown here is derived from an EMBL/GenBank/DDBJ whole genome shotgun (WGS) entry which is preliminary data.</text>
</comment>
<dbReference type="GO" id="GO:0003677">
    <property type="term" value="F:DNA binding"/>
    <property type="evidence" value="ECO:0007669"/>
    <property type="project" value="UniProtKB-KW"/>
</dbReference>
<evidence type="ECO:0000256" key="1">
    <source>
        <dbReference type="SAM" id="MobiDB-lite"/>
    </source>
</evidence>
<keyword evidence="3" id="KW-1185">Reference proteome</keyword>
<organism evidence="2 3">
    <name type="scientific">Saccharopolyspora gloriosae</name>
    <dbReference type="NCBI Taxonomy" id="455344"/>
    <lineage>
        <taxon>Bacteria</taxon>
        <taxon>Bacillati</taxon>
        <taxon>Actinomycetota</taxon>
        <taxon>Actinomycetes</taxon>
        <taxon>Pseudonocardiales</taxon>
        <taxon>Pseudonocardiaceae</taxon>
        <taxon>Saccharopolyspora</taxon>
    </lineage>
</organism>
<evidence type="ECO:0000313" key="3">
    <source>
        <dbReference type="Proteomes" id="UP000580474"/>
    </source>
</evidence>
<dbReference type="Pfam" id="PF02575">
    <property type="entry name" value="YbaB_DNA_bd"/>
    <property type="match status" value="1"/>
</dbReference>
<gene>
    <name evidence="2" type="ORF">BJ969_001837</name>
</gene>
<keyword evidence="2" id="KW-0238">DNA-binding</keyword>
<dbReference type="AlphaFoldDB" id="A0A840NHH8"/>
<accession>A0A840NHH8</accession>
<name>A0A840NHH8_9PSEU</name>
<protein>
    <submittedName>
        <fullName evidence="2">DNA-binding protein YbaB</fullName>
    </submittedName>
</protein>
<dbReference type="Proteomes" id="UP000580474">
    <property type="component" value="Unassembled WGS sequence"/>
</dbReference>
<reference evidence="2 3" key="1">
    <citation type="submission" date="2020-08" db="EMBL/GenBank/DDBJ databases">
        <title>Sequencing the genomes of 1000 actinobacteria strains.</title>
        <authorList>
            <person name="Klenk H.-P."/>
        </authorList>
    </citation>
    <scope>NUCLEOTIDE SEQUENCE [LARGE SCALE GENOMIC DNA]</scope>
    <source>
        <strain evidence="2 3">DSM 45582</strain>
    </source>
</reference>
<dbReference type="SUPFAM" id="SSF82607">
    <property type="entry name" value="YbaB-like"/>
    <property type="match status" value="1"/>
</dbReference>
<dbReference type="EMBL" id="JACHIV010000001">
    <property type="protein sequence ID" value="MBB5068749.1"/>
    <property type="molecule type" value="Genomic_DNA"/>
</dbReference>
<feature type="region of interest" description="Disordered" evidence="1">
    <location>
        <begin position="116"/>
        <end position="153"/>
    </location>
</feature>
<proteinExistence type="predicted"/>
<feature type="compositionally biased region" description="Low complexity" evidence="1">
    <location>
        <begin position="126"/>
        <end position="135"/>
    </location>
</feature>
<dbReference type="Gene3D" id="3.30.1310.10">
    <property type="entry name" value="Nucleoid-associated protein YbaB-like domain"/>
    <property type="match status" value="1"/>
</dbReference>
<dbReference type="InterPro" id="IPR036894">
    <property type="entry name" value="YbaB-like_sf"/>
</dbReference>